<dbReference type="PANTHER" id="PTHR46270">
    <property type="entry name" value="ARMADILLO-TYPE FOLD-RELATED"/>
    <property type="match status" value="1"/>
</dbReference>
<feature type="domain" description="TIR" evidence="2">
    <location>
        <begin position="352"/>
        <end position="467"/>
    </location>
</feature>
<comment type="caution">
    <text evidence="3">The sequence shown here is derived from an EMBL/GenBank/DDBJ whole genome shotgun (WGS) entry which is preliminary data.</text>
</comment>
<evidence type="ECO:0000313" key="4">
    <source>
        <dbReference type="EMBL" id="CAF1321568.1"/>
    </source>
</evidence>
<dbReference type="Pfam" id="PF13676">
    <property type="entry name" value="TIR_2"/>
    <property type="match status" value="1"/>
</dbReference>
<evidence type="ECO:0000259" key="2">
    <source>
        <dbReference type="Pfam" id="PF13676"/>
    </source>
</evidence>
<name>A0A814C1I0_ADIRI</name>
<dbReference type="OrthoDB" id="2148946at2759"/>
<dbReference type="EMBL" id="CAJNOR010002638">
    <property type="protein sequence ID" value="CAF1321568.1"/>
    <property type="molecule type" value="Genomic_DNA"/>
</dbReference>
<dbReference type="InterPro" id="IPR035897">
    <property type="entry name" value="Toll_tir_struct_dom_sf"/>
</dbReference>
<keyword evidence="5" id="KW-1185">Reference proteome</keyword>
<dbReference type="InterPro" id="IPR016024">
    <property type="entry name" value="ARM-type_fold"/>
</dbReference>
<feature type="region of interest" description="Disordered" evidence="1">
    <location>
        <begin position="479"/>
        <end position="529"/>
    </location>
</feature>
<sequence length="656" mass="74783">MTTNTSNEMSQLQSKLDELTRLSETDYETNKTVTIFQYFDKIYTLTYNTSNFQTLIDTLLQREYAKLCYPILKRIHTDVFLTQQRWHVSYYLVHTLWNYTDKSTAMCTAVVDAQLVPMLIYNLNHENYLRNFSSNDAIKKLFDMIVSILHNIAQVPELVNHLRQHQCLEALNRLIPIVGSHNIFLRGISYLTLAYIIREDERVYLTNSNESIPYLVDLLSRAVTNNERRSNGLEARELCKGLSKLSVADNNKHKISAEGKLLDSLLNMLEQHTNTQEQISACTLIWSLAFDPNVRKVYSDHKRLNEILHNIAQTASNDELRRSASGCLCTLMGGPKPPASKASPTEKTDRNVMISYNHDNKQLSKQIKEHLVADGYNVWIDLEKMHGNLLDAMSDAIENSSIFLMCYTEKYKDSPSCRLECEYAYQRKKHIVPLLFQPNYKPDGWLGIIVGTRVYVNFAKKPFETAYSETISELQALNTRTEKKPTISPSNKPAPPPPEPPRSAPTQTAAAATAGASETLASRTSPPPNTLVHLMSQFRMDKASEPMPISVTTLEKMSLRDTQHLLGEHGLEKFLPMFVDIDGPKLLKLFEIKHKAPQCYYMLIKEKLDQMPQEAKDRSHISTFNTPKSTTTAPTMAQFLQLMLALDKLADRCAFK</sequence>
<evidence type="ECO:0000256" key="1">
    <source>
        <dbReference type="SAM" id="MobiDB-lite"/>
    </source>
</evidence>
<dbReference type="InterPro" id="IPR000157">
    <property type="entry name" value="TIR_dom"/>
</dbReference>
<dbReference type="SUPFAM" id="SSF48371">
    <property type="entry name" value="ARM repeat"/>
    <property type="match status" value="1"/>
</dbReference>
<feature type="compositionally biased region" description="Low complexity" evidence="1">
    <location>
        <begin position="504"/>
        <end position="522"/>
    </location>
</feature>
<evidence type="ECO:0000313" key="6">
    <source>
        <dbReference type="Proteomes" id="UP000663852"/>
    </source>
</evidence>
<organism evidence="3 6">
    <name type="scientific">Adineta ricciae</name>
    <name type="common">Rotifer</name>
    <dbReference type="NCBI Taxonomy" id="249248"/>
    <lineage>
        <taxon>Eukaryota</taxon>
        <taxon>Metazoa</taxon>
        <taxon>Spiralia</taxon>
        <taxon>Gnathifera</taxon>
        <taxon>Rotifera</taxon>
        <taxon>Eurotatoria</taxon>
        <taxon>Bdelloidea</taxon>
        <taxon>Adinetida</taxon>
        <taxon>Adinetidae</taxon>
        <taxon>Adineta</taxon>
    </lineage>
</organism>
<dbReference type="Proteomes" id="UP000663852">
    <property type="component" value="Unassembled WGS sequence"/>
</dbReference>
<dbReference type="Gene3D" id="3.40.50.10140">
    <property type="entry name" value="Toll/interleukin-1 receptor homology (TIR) domain"/>
    <property type="match status" value="1"/>
</dbReference>
<dbReference type="Proteomes" id="UP000663828">
    <property type="component" value="Unassembled WGS sequence"/>
</dbReference>
<proteinExistence type="predicted"/>
<evidence type="ECO:0000313" key="5">
    <source>
        <dbReference type="Proteomes" id="UP000663828"/>
    </source>
</evidence>
<dbReference type="Gene3D" id="1.25.10.10">
    <property type="entry name" value="Leucine-rich Repeat Variant"/>
    <property type="match status" value="1"/>
</dbReference>
<gene>
    <name evidence="3" type="ORF">EDS130_LOCUS11613</name>
    <name evidence="4" type="ORF">XAT740_LOCUS29941</name>
</gene>
<dbReference type="EMBL" id="CAJNOJ010000042">
    <property type="protein sequence ID" value="CAF0936995.1"/>
    <property type="molecule type" value="Genomic_DNA"/>
</dbReference>
<reference evidence="3" key="1">
    <citation type="submission" date="2021-02" db="EMBL/GenBank/DDBJ databases">
        <authorList>
            <person name="Nowell W R."/>
        </authorList>
    </citation>
    <scope>NUCLEOTIDE SEQUENCE</scope>
</reference>
<dbReference type="PANTHER" id="PTHR46270:SF2">
    <property type="entry name" value="TIR DOMAIN-CONTAINING PROTEIN"/>
    <property type="match status" value="1"/>
</dbReference>
<dbReference type="GO" id="GO:0007165">
    <property type="term" value="P:signal transduction"/>
    <property type="evidence" value="ECO:0007669"/>
    <property type="project" value="InterPro"/>
</dbReference>
<feature type="compositionally biased region" description="Pro residues" evidence="1">
    <location>
        <begin position="492"/>
        <end position="503"/>
    </location>
</feature>
<dbReference type="AlphaFoldDB" id="A0A814C1I0"/>
<evidence type="ECO:0000313" key="3">
    <source>
        <dbReference type="EMBL" id="CAF0936995.1"/>
    </source>
</evidence>
<dbReference type="InterPro" id="IPR011989">
    <property type="entry name" value="ARM-like"/>
</dbReference>
<accession>A0A814C1I0</accession>
<dbReference type="SUPFAM" id="SSF52200">
    <property type="entry name" value="Toll/Interleukin receptor TIR domain"/>
    <property type="match status" value="1"/>
</dbReference>
<protein>
    <recommendedName>
        <fullName evidence="2">TIR domain-containing protein</fullName>
    </recommendedName>
</protein>